<evidence type="ECO:0000313" key="2">
    <source>
        <dbReference type="Proteomes" id="UP000498740"/>
    </source>
</evidence>
<accession>A0A7J0D7E5</accession>
<evidence type="ECO:0000313" key="1">
    <source>
        <dbReference type="EMBL" id="GFN09985.1"/>
    </source>
</evidence>
<sequence>MSLVSGTQLTGIGIRLTPVVTTRYKTAGSGRRLVWLPGRGSGLGGGLAPVSATLGGRLVPAVQSD</sequence>
<comment type="caution">
    <text evidence="1">The sequence shown here is derived from an EMBL/GenBank/DDBJ whole genome shotgun (WGS) entry which is preliminary data.</text>
</comment>
<dbReference type="EMBL" id="BLWD01000004">
    <property type="protein sequence ID" value="GFN09985.1"/>
    <property type="molecule type" value="Genomic_DNA"/>
</dbReference>
<protein>
    <submittedName>
        <fullName evidence="1">Uncharacterized protein</fullName>
    </submittedName>
</protein>
<gene>
    <name evidence="1" type="ORF">Smic_85410</name>
</gene>
<proteinExistence type="predicted"/>
<reference evidence="1 2" key="1">
    <citation type="submission" date="2020-05" db="EMBL/GenBank/DDBJ databases">
        <title>Whole genome shotgun sequence of Streptomyces microflavus NBRC 13062.</title>
        <authorList>
            <person name="Komaki H."/>
            <person name="Tamura T."/>
        </authorList>
    </citation>
    <scope>NUCLEOTIDE SEQUENCE [LARGE SCALE GENOMIC DNA]</scope>
    <source>
        <strain evidence="1 2">NBRC 13062</strain>
    </source>
</reference>
<dbReference type="Proteomes" id="UP000498740">
    <property type="component" value="Unassembled WGS sequence"/>
</dbReference>
<organism evidence="1 2">
    <name type="scientific">Streptomyces microflavus</name>
    <name type="common">Streptomyces lipmanii</name>
    <dbReference type="NCBI Taxonomy" id="1919"/>
    <lineage>
        <taxon>Bacteria</taxon>
        <taxon>Bacillati</taxon>
        <taxon>Actinomycetota</taxon>
        <taxon>Actinomycetes</taxon>
        <taxon>Kitasatosporales</taxon>
        <taxon>Streptomycetaceae</taxon>
        <taxon>Streptomyces</taxon>
    </lineage>
</organism>
<name>A0A7J0D7E5_STRMI</name>
<dbReference type="AlphaFoldDB" id="A0A7J0D7E5"/>